<protein>
    <submittedName>
        <fullName evidence="1">Uncharacterized protein</fullName>
    </submittedName>
</protein>
<evidence type="ECO:0000313" key="2">
    <source>
        <dbReference type="Proteomes" id="UP000309997"/>
    </source>
</evidence>
<sequence>MQGLHDTKRLMQEAGRQEALECGVVKRSTHESSHGFVSNLTIKHTGDDSALVFGLVKSDMHGYIARDPLLHVASGAEALARGLVKKLAHEPSHGCLLPNHQEYRSDWPLFISVKHHDPTASTNYLDRSAISSIEPESGSKEPQSTGNEKRYRPAGTCVVQKTVSQERHFSETTSIAVMARVSIRNTFHLPLIRCTNFRYHAACPAFGLHRHLQQRSKGQPYRGGTYGMKSLKSSVVTADLSGN</sequence>
<keyword evidence="2" id="KW-1185">Reference proteome</keyword>
<comment type="caution">
    <text evidence="1">The sequence shown here is derived from an EMBL/GenBank/DDBJ whole genome shotgun (WGS) entry which is preliminary data.</text>
</comment>
<accession>A0ACC4BQ14</accession>
<name>A0ACC4BQ14_POPAL</name>
<organism evidence="1 2">
    <name type="scientific">Populus alba</name>
    <name type="common">White poplar</name>
    <dbReference type="NCBI Taxonomy" id="43335"/>
    <lineage>
        <taxon>Eukaryota</taxon>
        <taxon>Viridiplantae</taxon>
        <taxon>Streptophyta</taxon>
        <taxon>Embryophyta</taxon>
        <taxon>Tracheophyta</taxon>
        <taxon>Spermatophyta</taxon>
        <taxon>Magnoliopsida</taxon>
        <taxon>eudicotyledons</taxon>
        <taxon>Gunneridae</taxon>
        <taxon>Pentapetalae</taxon>
        <taxon>rosids</taxon>
        <taxon>fabids</taxon>
        <taxon>Malpighiales</taxon>
        <taxon>Salicaceae</taxon>
        <taxon>Saliceae</taxon>
        <taxon>Populus</taxon>
    </lineage>
</organism>
<evidence type="ECO:0000313" key="1">
    <source>
        <dbReference type="EMBL" id="KAL3580738.1"/>
    </source>
</evidence>
<dbReference type="Proteomes" id="UP000309997">
    <property type="component" value="Unassembled WGS sequence"/>
</dbReference>
<dbReference type="EMBL" id="RCHU02000009">
    <property type="protein sequence ID" value="KAL3580738.1"/>
    <property type="molecule type" value="Genomic_DNA"/>
</dbReference>
<gene>
    <name evidence="1" type="ORF">D5086_018573</name>
</gene>
<reference evidence="1 2" key="1">
    <citation type="journal article" date="2024" name="Plant Biotechnol. J.">
        <title>Genome and CRISPR/Cas9 system of a widespread forest tree (Populus alba) in the world.</title>
        <authorList>
            <person name="Liu Y.J."/>
            <person name="Jiang P.F."/>
            <person name="Han X.M."/>
            <person name="Li X.Y."/>
            <person name="Wang H.M."/>
            <person name="Wang Y.J."/>
            <person name="Wang X.X."/>
            <person name="Zeng Q.Y."/>
        </authorList>
    </citation>
    <scope>NUCLEOTIDE SEQUENCE [LARGE SCALE GENOMIC DNA]</scope>
    <source>
        <strain evidence="2">cv. PAL-ZL1</strain>
    </source>
</reference>
<proteinExistence type="predicted"/>